<evidence type="ECO:0000313" key="2">
    <source>
        <dbReference type="EMBL" id="TNN32190.1"/>
    </source>
</evidence>
<feature type="compositionally biased region" description="Polar residues" evidence="1">
    <location>
        <begin position="11"/>
        <end position="22"/>
    </location>
</feature>
<dbReference type="EMBL" id="SRLO01002854">
    <property type="protein sequence ID" value="TNN32190.1"/>
    <property type="molecule type" value="Genomic_DNA"/>
</dbReference>
<name>A0A4Z2EU77_9TELE</name>
<dbReference type="Proteomes" id="UP000314294">
    <property type="component" value="Unassembled WGS sequence"/>
</dbReference>
<keyword evidence="3" id="KW-1185">Reference proteome</keyword>
<dbReference type="AlphaFoldDB" id="A0A4Z2EU77"/>
<comment type="caution">
    <text evidence="2">The sequence shown here is derived from an EMBL/GenBank/DDBJ whole genome shotgun (WGS) entry which is preliminary data.</text>
</comment>
<gene>
    <name evidence="2" type="ORF">EYF80_057650</name>
</gene>
<evidence type="ECO:0000256" key="1">
    <source>
        <dbReference type="SAM" id="MobiDB-lite"/>
    </source>
</evidence>
<reference evidence="2 3" key="1">
    <citation type="submission" date="2019-03" db="EMBL/GenBank/DDBJ databases">
        <title>First draft genome of Liparis tanakae, snailfish: a comprehensive survey of snailfish specific genes.</title>
        <authorList>
            <person name="Kim W."/>
            <person name="Song I."/>
            <person name="Jeong J.-H."/>
            <person name="Kim D."/>
            <person name="Kim S."/>
            <person name="Ryu S."/>
            <person name="Song J.Y."/>
            <person name="Lee S.K."/>
        </authorList>
    </citation>
    <scope>NUCLEOTIDE SEQUENCE [LARGE SCALE GENOMIC DNA]</scope>
    <source>
        <tissue evidence="2">Muscle</tissue>
    </source>
</reference>
<organism evidence="2 3">
    <name type="scientific">Liparis tanakae</name>
    <name type="common">Tanaka's snailfish</name>
    <dbReference type="NCBI Taxonomy" id="230148"/>
    <lineage>
        <taxon>Eukaryota</taxon>
        <taxon>Metazoa</taxon>
        <taxon>Chordata</taxon>
        <taxon>Craniata</taxon>
        <taxon>Vertebrata</taxon>
        <taxon>Euteleostomi</taxon>
        <taxon>Actinopterygii</taxon>
        <taxon>Neopterygii</taxon>
        <taxon>Teleostei</taxon>
        <taxon>Neoteleostei</taxon>
        <taxon>Acanthomorphata</taxon>
        <taxon>Eupercaria</taxon>
        <taxon>Perciformes</taxon>
        <taxon>Cottioidei</taxon>
        <taxon>Cottales</taxon>
        <taxon>Liparidae</taxon>
        <taxon>Liparis</taxon>
    </lineage>
</organism>
<evidence type="ECO:0000313" key="3">
    <source>
        <dbReference type="Proteomes" id="UP000314294"/>
    </source>
</evidence>
<sequence length="126" mass="13705">MVPPGVCITTVPFQSNAPTAPSNRPFYERRQSWYQEPSDPSRPHARRPNTSSRRSADGGGQGGQRGPVSDPGQRLPSKAKILLPKASTMVNRATSSDTLKKWSCSGRLETDAISLMNFCISSALLF</sequence>
<proteinExistence type="predicted"/>
<protein>
    <submittedName>
        <fullName evidence="2">Uncharacterized protein</fullName>
    </submittedName>
</protein>
<feature type="region of interest" description="Disordered" evidence="1">
    <location>
        <begin position="1"/>
        <end position="83"/>
    </location>
</feature>
<accession>A0A4Z2EU77</accession>